<dbReference type="InterPro" id="IPR002350">
    <property type="entry name" value="Kazal_dom"/>
</dbReference>
<organism evidence="3 4">
    <name type="scientific">Hymenobacter daecheongensis DSM 21074</name>
    <dbReference type="NCBI Taxonomy" id="1121955"/>
    <lineage>
        <taxon>Bacteria</taxon>
        <taxon>Pseudomonadati</taxon>
        <taxon>Bacteroidota</taxon>
        <taxon>Cytophagia</taxon>
        <taxon>Cytophagales</taxon>
        <taxon>Hymenobacteraceae</taxon>
        <taxon>Hymenobacter</taxon>
    </lineage>
</organism>
<gene>
    <name evidence="3" type="ORF">SAMN02745146_2179</name>
</gene>
<proteinExistence type="predicted"/>
<dbReference type="Pfam" id="PF00050">
    <property type="entry name" value="Kazal_1"/>
    <property type="match status" value="1"/>
</dbReference>
<evidence type="ECO:0000313" key="3">
    <source>
        <dbReference type="EMBL" id="SHJ06892.1"/>
    </source>
</evidence>
<keyword evidence="4" id="KW-1185">Reference proteome</keyword>
<keyword evidence="1" id="KW-0732">Signal</keyword>
<dbReference type="SUPFAM" id="SSF100895">
    <property type="entry name" value="Kazal-type serine protease inhibitors"/>
    <property type="match status" value="1"/>
</dbReference>
<protein>
    <submittedName>
        <fullName evidence="3">Kazal-type serine protease inhibitor domain-containing protein</fullName>
    </submittedName>
</protein>
<name>A0A1M6GAE3_9BACT</name>
<dbReference type="STRING" id="1121955.SAMN02745146_2179"/>
<dbReference type="RefSeq" id="WP_073108922.1">
    <property type="nucleotide sequence ID" value="NZ_FQYN01000004.1"/>
</dbReference>
<evidence type="ECO:0000259" key="2">
    <source>
        <dbReference type="PROSITE" id="PS51465"/>
    </source>
</evidence>
<dbReference type="PROSITE" id="PS51465">
    <property type="entry name" value="KAZAL_2"/>
    <property type="match status" value="1"/>
</dbReference>
<dbReference type="OrthoDB" id="9800302at2"/>
<evidence type="ECO:0000313" key="4">
    <source>
        <dbReference type="Proteomes" id="UP000184418"/>
    </source>
</evidence>
<feature type="domain" description="Kazal-like" evidence="2">
    <location>
        <begin position="25"/>
        <end position="79"/>
    </location>
</feature>
<feature type="signal peptide" evidence="1">
    <location>
        <begin position="1"/>
        <end position="26"/>
    </location>
</feature>
<sequence length="83" mass="8343">MPKSIFAALLLLPLLLASCASGPAPAAGVSCIDAGKIRKDALCTMDYTPVCGCDGKTYANACVATNAGVTSFSQGLCPDSKTN</sequence>
<dbReference type="EMBL" id="FQYN01000004">
    <property type="protein sequence ID" value="SHJ06892.1"/>
    <property type="molecule type" value="Genomic_DNA"/>
</dbReference>
<dbReference type="Proteomes" id="UP000184418">
    <property type="component" value="Unassembled WGS sequence"/>
</dbReference>
<dbReference type="PROSITE" id="PS51257">
    <property type="entry name" value="PROKAR_LIPOPROTEIN"/>
    <property type="match status" value="1"/>
</dbReference>
<dbReference type="AlphaFoldDB" id="A0A1M6GAE3"/>
<feature type="chain" id="PRO_5012906614" evidence="1">
    <location>
        <begin position="27"/>
        <end position="83"/>
    </location>
</feature>
<accession>A0A1M6GAE3</accession>
<dbReference type="Gene3D" id="3.30.60.30">
    <property type="match status" value="1"/>
</dbReference>
<reference evidence="3 4" key="1">
    <citation type="submission" date="2016-11" db="EMBL/GenBank/DDBJ databases">
        <authorList>
            <person name="Jaros S."/>
            <person name="Januszkiewicz K."/>
            <person name="Wedrychowicz H."/>
        </authorList>
    </citation>
    <scope>NUCLEOTIDE SEQUENCE [LARGE SCALE GENOMIC DNA]</scope>
    <source>
        <strain evidence="3 4">DSM 21074</strain>
    </source>
</reference>
<dbReference type="InterPro" id="IPR036058">
    <property type="entry name" value="Kazal_dom_sf"/>
</dbReference>
<evidence type="ECO:0000256" key="1">
    <source>
        <dbReference type="SAM" id="SignalP"/>
    </source>
</evidence>